<name>A0A371YZC7_9PROT</name>
<evidence type="ECO:0008006" key="3">
    <source>
        <dbReference type="Google" id="ProtNLM"/>
    </source>
</evidence>
<dbReference type="AlphaFoldDB" id="A0A371YZC7"/>
<dbReference type="EMBL" id="QUWV01000085">
    <property type="protein sequence ID" value="RFD19586.1"/>
    <property type="molecule type" value="Genomic_DNA"/>
</dbReference>
<evidence type="ECO:0000313" key="2">
    <source>
        <dbReference type="Proteomes" id="UP000262371"/>
    </source>
</evidence>
<dbReference type="InterPro" id="IPR011990">
    <property type="entry name" value="TPR-like_helical_dom_sf"/>
</dbReference>
<protein>
    <recommendedName>
        <fullName evidence="3">Tetratricopeptide repeat protein</fullName>
    </recommendedName>
</protein>
<keyword evidence="2" id="KW-1185">Reference proteome</keyword>
<gene>
    <name evidence="1" type="ORF">DY926_10470</name>
</gene>
<dbReference type="Proteomes" id="UP000262371">
    <property type="component" value="Unassembled WGS sequence"/>
</dbReference>
<dbReference type="Gene3D" id="1.25.40.10">
    <property type="entry name" value="Tetratricopeptide repeat domain"/>
    <property type="match status" value="1"/>
</dbReference>
<accession>A0A371YZC7</accession>
<evidence type="ECO:0000313" key="1">
    <source>
        <dbReference type="EMBL" id="RFD19586.1"/>
    </source>
</evidence>
<proteinExistence type="predicted"/>
<dbReference type="OrthoDB" id="7359089at2"/>
<comment type="caution">
    <text evidence="1">The sequence shown here is derived from an EMBL/GenBank/DDBJ whole genome shotgun (WGS) entry which is preliminary data.</text>
</comment>
<sequence length="177" mass="19582">MQQEPRVTDTFAEPDIINFGVLPAPVNALLQQGVVAYRDDPARADALFRQALRAAPDQLAVYFCLYKIHTYQGNLQDAHMVAQDGLREAARQAGWSTDWRQWWTGPELPDGPARFALYTLKALAFINLRQNRPDSAARKLAALKMLDPSGAVGWPVIAALAEGVMQDAHSDIQARIS</sequence>
<reference evidence="1 2" key="1">
    <citation type="submission" date="2018-08" db="EMBL/GenBank/DDBJ databases">
        <title>Komagataeibacter sp. AV 382.</title>
        <authorList>
            <person name="Skraban J."/>
            <person name="Trcek J."/>
        </authorList>
    </citation>
    <scope>NUCLEOTIDE SEQUENCE [LARGE SCALE GENOMIC DNA]</scope>
    <source>
        <strain evidence="1 2">AV 382</strain>
    </source>
</reference>
<organism evidence="1 2">
    <name type="scientific">Komagataeibacter melaceti</name>
    <dbReference type="NCBI Taxonomy" id="2766577"/>
    <lineage>
        <taxon>Bacteria</taxon>
        <taxon>Pseudomonadati</taxon>
        <taxon>Pseudomonadota</taxon>
        <taxon>Alphaproteobacteria</taxon>
        <taxon>Acetobacterales</taxon>
        <taxon>Acetobacteraceae</taxon>
        <taxon>Komagataeibacter</taxon>
    </lineage>
</organism>